<dbReference type="InterPro" id="IPR009097">
    <property type="entry name" value="Cyclic_Pdiesterase"/>
</dbReference>
<name>A0A830GUF8_9EURY</name>
<keyword evidence="2" id="KW-1185">Reference proteome</keyword>
<comment type="caution">
    <text evidence="1">The sequence shown here is derived from an EMBL/GenBank/DDBJ whole genome shotgun (WGS) entry which is preliminary data.</text>
</comment>
<sequence>MPPARLSSGVYSLNVSLPSSVTALAGRLARDLPRAQARPRGEHTMVAKRLGSGDHAAYARIEARARDALRGTAPFTVRIAGVEQFETAVTGPSPVVYLAVESPGLRALHERLCAEFDPVDGMEGDAYVPHVTVARGGNPAAAERLVDREIDPVEWTVEDLVFHDAERGQHASRVSLPA</sequence>
<evidence type="ECO:0000313" key="1">
    <source>
        <dbReference type="EMBL" id="GGO02792.1"/>
    </source>
</evidence>
<accession>A0A830GUF8</accession>
<dbReference type="Proteomes" id="UP000605784">
    <property type="component" value="Unassembled WGS sequence"/>
</dbReference>
<dbReference type="SUPFAM" id="SSF55144">
    <property type="entry name" value="LigT-like"/>
    <property type="match status" value="1"/>
</dbReference>
<reference evidence="1" key="2">
    <citation type="submission" date="2020-09" db="EMBL/GenBank/DDBJ databases">
        <authorList>
            <person name="Sun Q."/>
            <person name="Ohkuma M."/>
        </authorList>
    </citation>
    <scope>NUCLEOTIDE SEQUENCE</scope>
    <source>
        <strain evidence="1">JCM 17820</strain>
    </source>
</reference>
<dbReference type="InterPro" id="IPR050580">
    <property type="entry name" value="2H_phosphoesterase_YjcG-like"/>
</dbReference>
<organism evidence="1 2">
    <name type="scientific">Haloarcula pellucida</name>
    <dbReference type="NCBI Taxonomy" id="1427151"/>
    <lineage>
        <taxon>Archaea</taxon>
        <taxon>Methanobacteriati</taxon>
        <taxon>Methanobacteriota</taxon>
        <taxon>Stenosarchaea group</taxon>
        <taxon>Halobacteria</taxon>
        <taxon>Halobacteriales</taxon>
        <taxon>Haloarculaceae</taxon>
        <taxon>Haloarcula</taxon>
    </lineage>
</organism>
<protein>
    <recommendedName>
        <fullName evidence="3">Phosphoesterase</fullName>
    </recommendedName>
</protein>
<dbReference type="EMBL" id="BMOU01000007">
    <property type="protein sequence ID" value="GGO02792.1"/>
    <property type="molecule type" value="Genomic_DNA"/>
</dbReference>
<dbReference type="PANTHER" id="PTHR40037:SF1">
    <property type="entry name" value="PHOSPHOESTERASE SAOUHSC_00951-RELATED"/>
    <property type="match status" value="1"/>
</dbReference>
<evidence type="ECO:0008006" key="3">
    <source>
        <dbReference type="Google" id="ProtNLM"/>
    </source>
</evidence>
<dbReference type="Pfam" id="PF13563">
    <property type="entry name" value="2_5_RNA_ligase2"/>
    <property type="match status" value="1"/>
</dbReference>
<dbReference type="Gene3D" id="3.90.1140.10">
    <property type="entry name" value="Cyclic phosphodiesterase"/>
    <property type="match status" value="1"/>
</dbReference>
<dbReference type="AlphaFoldDB" id="A0A830GUF8"/>
<proteinExistence type="predicted"/>
<evidence type="ECO:0000313" key="2">
    <source>
        <dbReference type="Proteomes" id="UP000605784"/>
    </source>
</evidence>
<dbReference type="PANTHER" id="PTHR40037">
    <property type="entry name" value="PHOSPHOESTERASE YJCG-RELATED"/>
    <property type="match status" value="1"/>
</dbReference>
<reference evidence="1" key="1">
    <citation type="journal article" date="2014" name="Int. J. Syst. Evol. Microbiol.">
        <title>Complete genome sequence of Corynebacterium casei LMG S-19264T (=DSM 44701T), isolated from a smear-ripened cheese.</title>
        <authorList>
            <consortium name="US DOE Joint Genome Institute (JGI-PGF)"/>
            <person name="Walter F."/>
            <person name="Albersmeier A."/>
            <person name="Kalinowski J."/>
            <person name="Ruckert C."/>
        </authorList>
    </citation>
    <scope>NUCLEOTIDE SEQUENCE</scope>
    <source>
        <strain evidence="1">JCM 17820</strain>
    </source>
</reference>
<gene>
    <name evidence="1" type="ORF">GCM10009030_37780</name>
</gene>